<evidence type="ECO:0000256" key="6">
    <source>
        <dbReference type="ARBA" id="ARBA00023242"/>
    </source>
</evidence>
<dbReference type="Gene3D" id="4.10.240.10">
    <property type="entry name" value="Zn(2)-C6 fungal-type DNA-binding domain"/>
    <property type="match status" value="1"/>
</dbReference>
<evidence type="ECO:0000313" key="10">
    <source>
        <dbReference type="Proteomes" id="UP000240883"/>
    </source>
</evidence>
<protein>
    <recommendedName>
        <fullName evidence="8">Zn(2)-C6 fungal-type domain-containing protein</fullName>
    </recommendedName>
</protein>
<dbReference type="PANTHER" id="PTHR31944">
    <property type="entry name" value="HEME-RESPONSIVE ZINC FINGER TRANSCRIPTION FACTOR HAP1"/>
    <property type="match status" value="1"/>
</dbReference>
<dbReference type="CDD" id="cd12148">
    <property type="entry name" value="fungal_TF_MHR"/>
    <property type="match status" value="1"/>
</dbReference>
<dbReference type="GO" id="GO:0008270">
    <property type="term" value="F:zinc ion binding"/>
    <property type="evidence" value="ECO:0007669"/>
    <property type="project" value="InterPro"/>
</dbReference>
<dbReference type="GO" id="GO:0005634">
    <property type="term" value="C:nucleus"/>
    <property type="evidence" value="ECO:0007669"/>
    <property type="project" value="TreeGrafter"/>
</dbReference>
<feature type="region of interest" description="Disordered" evidence="7">
    <location>
        <begin position="69"/>
        <end position="92"/>
    </location>
</feature>
<keyword evidence="10" id="KW-1185">Reference proteome</keyword>
<keyword evidence="5" id="KW-0804">Transcription</keyword>
<feature type="compositionally biased region" description="Basic residues" evidence="7">
    <location>
        <begin position="10"/>
        <end position="23"/>
    </location>
</feature>
<keyword evidence="2" id="KW-0862">Zinc</keyword>
<proteinExistence type="predicted"/>
<dbReference type="SMART" id="SM00066">
    <property type="entry name" value="GAL4"/>
    <property type="match status" value="1"/>
</dbReference>
<dbReference type="GO" id="GO:0006351">
    <property type="term" value="P:DNA-templated transcription"/>
    <property type="evidence" value="ECO:0007669"/>
    <property type="project" value="InterPro"/>
</dbReference>
<dbReference type="InterPro" id="IPR007219">
    <property type="entry name" value="XnlR_reg_dom"/>
</dbReference>
<sequence>MAGDTERSRSRSHSRPRQRQRQRNRLRLSCDVCYRRKVKCNTQQPCDRCIRSGCEDQCRISKIHVTNECAPRHSRESTPRHPTHDSASFSERIDLDKDHEDTVSPSLPGELFEDEVLGHFVAHSSNSSKSLLSLVERGASKGFSHFSWLLDKFDFLIQHIDSAMTTMKMGRKISFKDRKMELIHERRFHDIHTIQTAHIFDEIPPYENSKILISKFFETFGVIFPIVDQHALMQEFESLVECPGNGSISFVIKILLIICIGNVAMGSSTALVQRADIRRWLDLSTSWQNAAVEAAHFDLEIVRLFFLITLARQLCRLNETADWISCGLAVRGAMTIGLNRKQLNPAMPPDPSGSELNVWESILELDLQTSLVSGMLPTAPPEAYRLMSPSIEDGGQHTLSPKGIKSALRNTLQTRYKIVYLLNGNAQVNYQRMIQLSRELTKGIGSVPPGDALLPSHKFCLQYPVFVYKQFLMAIHLPFALEDDAEFHLSRTVCSNLSSQRIRHLCNTHKHQDSLQSDIFENSASVYGTLHLIGNFQAIMFLSYELLKGVSSPDDRVADPSVLDPIYESAHKQQLIEDFVPVAEHFVEKFDTAGKVYLIPSITLAYIKLLQNRLHHVENHEAILADEASNIAARCFSLWTTSNNIPNH</sequence>
<reference evidence="9 10" key="1">
    <citation type="journal article" date="2018" name="Front. Microbiol.">
        <title>Genome-Wide Analysis of Corynespora cassiicola Leaf Fall Disease Putative Effectors.</title>
        <authorList>
            <person name="Lopez D."/>
            <person name="Ribeiro S."/>
            <person name="Label P."/>
            <person name="Fumanal B."/>
            <person name="Venisse J.S."/>
            <person name="Kohler A."/>
            <person name="de Oliveira R.R."/>
            <person name="Labutti K."/>
            <person name="Lipzen A."/>
            <person name="Lail K."/>
            <person name="Bauer D."/>
            <person name="Ohm R.A."/>
            <person name="Barry K.W."/>
            <person name="Spatafora J."/>
            <person name="Grigoriev I.V."/>
            <person name="Martin F.M."/>
            <person name="Pujade-Renaud V."/>
        </authorList>
    </citation>
    <scope>NUCLEOTIDE SEQUENCE [LARGE SCALE GENOMIC DNA]</scope>
    <source>
        <strain evidence="9 10">Philippines</strain>
    </source>
</reference>
<dbReference type="InterPro" id="IPR001138">
    <property type="entry name" value="Zn2Cys6_DnaBD"/>
</dbReference>
<evidence type="ECO:0000256" key="4">
    <source>
        <dbReference type="ARBA" id="ARBA00023125"/>
    </source>
</evidence>
<keyword evidence="6" id="KW-0539">Nucleus</keyword>
<keyword evidence="3" id="KW-0805">Transcription regulation</keyword>
<feature type="region of interest" description="Disordered" evidence="7">
    <location>
        <begin position="1"/>
        <end position="23"/>
    </location>
</feature>
<name>A0A2T2NER5_CORCC</name>
<dbReference type="Proteomes" id="UP000240883">
    <property type="component" value="Unassembled WGS sequence"/>
</dbReference>
<evidence type="ECO:0000256" key="1">
    <source>
        <dbReference type="ARBA" id="ARBA00022723"/>
    </source>
</evidence>
<feature type="compositionally biased region" description="Basic and acidic residues" evidence="7">
    <location>
        <begin position="70"/>
        <end position="84"/>
    </location>
</feature>
<dbReference type="PROSITE" id="PS50048">
    <property type="entry name" value="ZN2_CY6_FUNGAL_2"/>
    <property type="match status" value="1"/>
</dbReference>
<evidence type="ECO:0000259" key="8">
    <source>
        <dbReference type="PROSITE" id="PS50048"/>
    </source>
</evidence>
<evidence type="ECO:0000256" key="2">
    <source>
        <dbReference type="ARBA" id="ARBA00022833"/>
    </source>
</evidence>
<dbReference type="Pfam" id="PF04082">
    <property type="entry name" value="Fungal_trans"/>
    <property type="match status" value="1"/>
</dbReference>
<evidence type="ECO:0000256" key="3">
    <source>
        <dbReference type="ARBA" id="ARBA00023015"/>
    </source>
</evidence>
<gene>
    <name evidence="9" type="ORF">BS50DRAFT_576559</name>
</gene>
<accession>A0A2T2NER5</accession>
<evidence type="ECO:0000256" key="7">
    <source>
        <dbReference type="SAM" id="MobiDB-lite"/>
    </source>
</evidence>
<dbReference type="EMBL" id="KZ678139">
    <property type="protein sequence ID" value="PSN63927.1"/>
    <property type="molecule type" value="Genomic_DNA"/>
</dbReference>
<dbReference type="GO" id="GO:0000978">
    <property type="term" value="F:RNA polymerase II cis-regulatory region sequence-specific DNA binding"/>
    <property type="evidence" value="ECO:0007669"/>
    <property type="project" value="TreeGrafter"/>
</dbReference>
<dbReference type="SUPFAM" id="SSF57701">
    <property type="entry name" value="Zn2/Cys6 DNA-binding domain"/>
    <property type="match status" value="1"/>
</dbReference>
<dbReference type="GO" id="GO:0001228">
    <property type="term" value="F:DNA-binding transcription activator activity, RNA polymerase II-specific"/>
    <property type="evidence" value="ECO:0007669"/>
    <property type="project" value="TreeGrafter"/>
</dbReference>
<dbReference type="InterPro" id="IPR051430">
    <property type="entry name" value="Fungal_TF_Env_Response"/>
</dbReference>
<dbReference type="Pfam" id="PF00172">
    <property type="entry name" value="Zn_clus"/>
    <property type="match status" value="1"/>
</dbReference>
<evidence type="ECO:0000313" key="9">
    <source>
        <dbReference type="EMBL" id="PSN63927.1"/>
    </source>
</evidence>
<dbReference type="PANTHER" id="PTHR31944:SF131">
    <property type="entry name" value="HEME-RESPONSIVE ZINC FINGER TRANSCRIPTION FACTOR HAP1"/>
    <property type="match status" value="1"/>
</dbReference>
<keyword evidence="4" id="KW-0238">DNA-binding</keyword>
<dbReference type="OrthoDB" id="4337792at2759"/>
<dbReference type="AlphaFoldDB" id="A0A2T2NER5"/>
<evidence type="ECO:0000256" key="5">
    <source>
        <dbReference type="ARBA" id="ARBA00023163"/>
    </source>
</evidence>
<dbReference type="InterPro" id="IPR036864">
    <property type="entry name" value="Zn2-C6_fun-type_DNA-bd_sf"/>
</dbReference>
<organism evidence="9 10">
    <name type="scientific">Corynespora cassiicola Philippines</name>
    <dbReference type="NCBI Taxonomy" id="1448308"/>
    <lineage>
        <taxon>Eukaryota</taxon>
        <taxon>Fungi</taxon>
        <taxon>Dikarya</taxon>
        <taxon>Ascomycota</taxon>
        <taxon>Pezizomycotina</taxon>
        <taxon>Dothideomycetes</taxon>
        <taxon>Pleosporomycetidae</taxon>
        <taxon>Pleosporales</taxon>
        <taxon>Corynesporascaceae</taxon>
        <taxon>Corynespora</taxon>
    </lineage>
</organism>
<keyword evidence="1" id="KW-0479">Metal-binding</keyword>
<feature type="domain" description="Zn(2)-C6 fungal-type" evidence="8">
    <location>
        <begin position="29"/>
        <end position="60"/>
    </location>
</feature>
<dbReference type="CDD" id="cd00067">
    <property type="entry name" value="GAL4"/>
    <property type="match status" value="1"/>
</dbReference>